<reference evidence="2" key="1">
    <citation type="journal article" date="2020" name="Stud. Mycol.">
        <title>101 Dothideomycetes genomes: a test case for predicting lifestyles and emergence of pathogens.</title>
        <authorList>
            <person name="Haridas S."/>
            <person name="Albert R."/>
            <person name="Binder M."/>
            <person name="Bloem J."/>
            <person name="Labutti K."/>
            <person name="Salamov A."/>
            <person name="Andreopoulos B."/>
            <person name="Baker S."/>
            <person name="Barry K."/>
            <person name="Bills G."/>
            <person name="Bluhm B."/>
            <person name="Cannon C."/>
            <person name="Castanera R."/>
            <person name="Culley D."/>
            <person name="Daum C."/>
            <person name="Ezra D."/>
            <person name="Gonzalez J."/>
            <person name="Henrissat B."/>
            <person name="Kuo A."/>
            <person name="Liang C."/>
            <person name="Lipzen A."/>
            <person name="Lutzoni F."/>
            <person name="Magnuson J."/>
            <person name="Mondo S."/>
            <person name="Nolan M."/>
            <person name="Ohm R."/>
            <person name="Pangilinan J."/>
            <person name="Park H.-J."/>
            <person name="Ramirez L."/>
            <person name="Alfaro M."/>
            <person name="Sun H."/>
            <person name="Tritt A."/>
            <person name="Yoshinaga Y."/>
            <person name="Zwiers L.-H."/>
            <person name="Turgeon B."/>
            <person name="Goodwin S."/>
            <person name="Spatafora J."/>
            <person name="Crous P."/>
            <person name="Grigoriev I."/>
        </authorList>
    </citation>
    <scope>NUCLEOTIDE SEQUENCE</scope>
    <source>
        <strain evidence="2">CBS 260.36</strain>
    </source>
</reference>
<sequence>MTAPERKRTKRPPAKAWPSEAPEGKFAEARAPRTMMTRSMTAQLRNQSLPSSQVMRIPELVRMILKALCDDSSFRGSKSRSALSHASQVNRLFFDLGMPFLWHFPTISTLNSCPARRRRLVYAPLVRTLLLHSQVPFWPPHTNYRVSPPELRMIGKECTELRKIVWEGRILDKITLDDFVMFLSDRPSIREIEFVAIQGSKDGLSLFGHLARLRSLTRLKYHFCAEKDEIQQVLQSIDQPFLHLQSLDLVFWRWPGHDEAVLRAEVEMIRALLSHIPRLDLDGYDQSSGMPLLAGHAIAYSWVAS</sequence>
<organism evidence="2 3">
    <name type="scientific">Myriangium duriaei CBS 260.36</name>
    <dbReference type="NCBI Taxonomy" id="1168546"/>
    <lineage>
        <taxon>Eukaryota</taxon>
        <taxon>Fungi</taxon>
        <taxon>Dikarya</taxon>
        <taxon>Ascomycota</taxon>
        <taxon>Pezizomycotina</taxon>
        <taxon>Dothideomycetes</taxon>
        <taxon>Dothideomycetidae</taxon>
        <taxon>Myriangiales</taxon>
        <taxon>Myriangiaceae</taxon>
        <taxon>Myriangium</taxon>
    </lineage>
</organism>
<dbReference type="Proteomes" id="UP000799439">
    <property type="component" value="Unassembled WGS sequence"/>
</dbReference>
<evidence type="ECO:0000313" key="3">
    <source>
        <dbReference type="Proteomes" id="UP000799439"/>
    </source>
</evidence>
<comment type="caution">
    <text evidence="2">The sequence shown here is derived from an EMBL/GenBank/DDBJ whole genome shotgun (WGS) entry which is preliminary data.</text>
</comment>
<feature type="region of interest" description="Disordered" evidence="1">
    <location>
        <begin position="1"/>
        <end position="25"/>
    </location>
</feature>
<dbReference type="EMBL" id="ML996092">
    <property type="protein sequence ID" value="KAF2149071.1"/>
    <property type="molecule type" value="Genomic_DNA"/>
</dbReference>
<evidence type="ECO:0000313" key="2">
    <source>
        <dbReference type="EMBL" id="KAF2149071.1"/>
    </source>
</evidence>
<accession>A0A9P4ISW6</accession>
<keyword evidence="3" id="KW-1185">Reference proteome</keyword>
<name>A0A9P4ISW6_9PEZI</name>
<evidence type="ECO:0000256" key="1">
    <source>
        <dbReference type="SAM" id="MobiDB-lite"/>
    </source>
</evidence>
<dbReference type="AlphaFoldDB" id="A0A9P4ISW6"/>
<protein>
    <submittedName>
        <fullName evidence="2">Uncharacterized protein</fullName>
    </submittedName>
</protein>
<gene>
    <name evidence="2" type="ORF">K461DRAFT_297540</name>
</gene>
<proteinExistence type="predicted"/>